<dbReference type="SUPFAM" id="SSF52172">
    <property type="entry name" value="CheY-like"/>
    <property type="match status" value="1"/>
</dbReference>
<feature type="modified residue" description="4-aspartylphosphate" evidence="1">
    <location>
        <position position="71"/>
    </location>
</feature>
<dbReference type="Gene3D" id="3.40.50.2300">
    <property type="match status" value="1"/>
</dbReference>
<dbReference type="EMBL" id="MAYT01000028">
    <property type="protein sequence ID" value="OCA83736.1"/>
    <property type="molecule type" value="Genomic_DNA"/>
</dbReference>
<proteinExistence type="predicted"/>
<dbReference type="Pfam" id="PF00072">
    <property type="entry name" value="Response_reg"/>
    <property type="match status" value="1"/>
</dbReference>
<dbReference type="InterPro" id="IPR052048">
    <property type="entry name" value="ST_Response_Regulator"/>
</dbReference>
<keyword evidence="1" id="KW-0597">Phosphoprotein</keyword>
<evidence type="ECO:0000313" key="3">
    <source>
        <dbReference type="EMBL" id="OCA83736.1"/>
    </source>
</evidence>
<organism evidence="3 4">
    <name type="scientific">Pseudobacillus wudalianchiensis</name>
    <dbReference type="NCBI Taxonomy" id="1743143"/>
    <lineage>
        <taxon>Bacteria</taxon>
        <taxon>Bacillati</taxon>
        <taxon>Bacillota</taxon>
        <taxon>Bacilli</taxon>
        <taxon>Bacillales</taxon>
        <taxon>Bacillaceae</taxon>
        <taxon>Pseudobacillus</taxon>
    </lineage>
</organism>
<evidence type="ECO:0000256" key="1">
    <source>
        <dbReference type="PROSITE-ProRule" id="PRU00169"/>
    </source>
</evidence>
<accession>A0A1B9AIS7</accession>
<evidence type="ECO:0000259" key="2">
    <source>
        <dbReference type="PROSITE" id="PS50110"/>
    </source>
</evidence>
<dbReference type="InterPro" id="IPR001789">
    <property type="entry name" value="Sig_transdc_resp-reg_receiver"/>
</dbReference>
<dbReference type="GO" id="GO:0000160">
    <property type="term" value="P:phosphorelay signal transduction system"/>
    <property type="evidence" value="ECO:0007669"/>
    <property type="project" value="InterPro"/>
</dbReference>
<name>A0A1B9AIS7_9BACI</name>
<dbReference type="InterPro" id="IPR011006">
    <property type="entry name" value="CheY-like_superfamily"/>
</dbReference>
<dbReference type="Proteomes" id="UP000092578">
    <property type="component" value="Unassembled WGS sequence"/>
</dbReference>
<dbReference type="PROSITE" id="PS50110">
    <property type="entry name" value="RESPONSE_REGULATORY"/>
    <property type="match status" value="1"/>
</dbReference>
<dbReference type="SMART" id="SM00448">
    <property type="entry name" value="REC"/>
    <property type="match status" value="1"/>
</dbReference>
<keyword evidence="4" id="KW-1185">Reference proteome</keyword>
<sequence length="137" mass="15265">MIKRVVTLFPSGEGGIRPVAGVLVVDDTKFMRMTLIDMLTNLQHEVLGEAENGEEAVQQYQKLKPDIVIMDITMPVMNGIQASEKILSEFPEAKIIICSAMGQQKMVMEAIEAGAKDFVTKPFDEVRVNEALRRLLD</sequence>
<dbReference type="AlphaFoldDB" id="A0A1B9AIS7"/>
<protein>
    <submittedName>
        <fullName evidence="3">Two-component system response regulator</fullName>
    </submittedName>
</protein>
<comment type="caution">
    <text evidence="3">The sequence shown here is derived from an EMBL/GenBank/DDBJ whole genome shotgun (WGS) entry which is preliminary data.</text>
</comment>
<dbReference type="PANTHER" id="PTHR43228:SF1">
    <property type="entry name" value="TWO-COMPONENT RESPONSE REGULATOR ARR22"/>
    <property type="match status" value="1"/>
</dbReference>
<reference evidence="4" key="1">
    <citation type="submission" date="2016-05" db="EMBL/GenBank/DDBJ databases">
        <authorList>
            <person name="Liu B."/>
            <person name="Wang J."/>
            <person name="Zhu Y."/>
            <person name="Liu G."/>
            <person name="Chen Q."/>
            <person name="Chen Z."/>
            <person name="Lan J."/>
            <person name="Che J."/>
            <person name="Ge C."/>
            <person name="Shi H."/>
            <person name="Pan Z."/>
            <person name="Liu X."/>
        </authorList>
    </citation>
    <scope>NUCLEOTIDE SEQUENCE [LARGE SCALE GENOMIC DNA]</scope>
    <source>
        <strain evidence="4">FJAT-27215</strain>
    </source>
</reference>
<gene>
    <name evidence="3" type="ORF">A8F95_12070</name>
</gene>
<feature type="domain" description="Response regulatory" evidence="2">
    <location>
        <begin position="21"/>
        <end position="136"/>
    </location>
</feature>
<evidence type="ECO:0000313" key="4">
    <source>
        <dbReference type="Proteomes" id="UP000092578"/>
    </source>
</evidence>
<dbReference type="PANTHER" id="PTHR43228">
    <property type="entry name" value="TWO-COMPONENT RESPONSE REGULATOR"/>
    <property type="match status" value="1"/>
</dbReference>